<keyword evidence="2 10" id="KW-0812">Transmembrane</keyword>
<dbReference type="PANTHER" id="PTHR45630">
    <property type="entry name" value="CATION-TRANSPORTING ATPASE-RELATED"/>
    <property type="match status" value="1"/>
</dbReference>
<keyword evidence="6" id="KW-0460">Magnesium</keyword>
<evidence type="ECO:0000256" key="1">
    <source>
        <dbReference type="ARBA" id="ARBA00004141"/>
    </source>
</evidence>
<dbReference type="SUPFAM" id="SSF81665">
    <property type="entry name" value="Calcium ATPase, transmembrane domain M"/>
    <property type="match status" value="1"/>
</dbReference>
<evidence type="ECO:0000256" key="7">
    <source>
        <dbReference type="ARBA" id="ARBA00022967"/>
    </source>
</evidence>
<comment type="subcellular location">
    <subcellularLocation>
        <location evidence="1">Membrane</location>
        <topology evidence="1">Multi-pass membrane protein</topology>
    </subcellularLocation>
</comment>
<feature type="transmembrane region" description="Helical" evidence="10">
    <location>
        <begin position="6"/>
        <end position="29"/>
    </location>
</feature>
<keyword evidence="3" id="KW-0479">Metal-binding</keyword>
<feature type="transmembrane region" description="Helical" evidence="10">
    <location>
        <begin position="103"/>
        <end position="121"/>
    </location>
</feature>
<dbReference type="Gene3D" id="3.40.50.1000">
    <property type="entry name" value="HAD superfamily/HAD-like"/>
    <property type="match status" value="1"/>
</dbReference>
<dbReference type="SFLD" id="SFLDG00002">
    <property type="entry name" value="C1.7:_P-type_atpase_like"/>
    <property type="match status" value="1"/>
</dbReference>
<dbReference type="InterPro" id="IPR023214">
    <property type="entry name" value="HAD_sf"/>
</dbReference>
<feature type="domain" description="P-type ATPase A" evidence="11">
    <location>
        <begin position="361"/>
        <end position="459"/>
    </location>
</feature>
<evidence type="ECO:0000313" key="13">
    <source>
        <dbReference type="Proteomes" id="UP001071777"/>
    </source>
</evidence>
<dbReference type="SUPFAM" id="SSF81660">
    <property type="entry name" value="Metal cation-transporting ATPase, ATP-binding domain N"/>
    <property type="match status" value="1"/>
</dbReference>
<dbReference type="Pfam" id="PF00122">
    <property type="entry name" value="E1-E2_ATPase"/>
    <property type="match status" value="1"/>
</dbReference>
<evidence type="ECO:0000313" key="12">
    <source>
        <dbReference type="EMBL" id="KAJ1609373.1"/>
    </source>
</evidence>
<comment type="caution">
    <text evidence="12">The sequence shown here is derived from an EMBL/GenBank/DDBJ whole genome shotgun (WGS) entry which is preliminary data.</text>
</comment>
<gene>
    <name evidence="12" type="ORF">OJ252_2196</name>
</gene>
<keyword evidence="9 10" id="KW-0472">Membrane</keyword>
<feature type="transmembrane region" description="Helical" evidence="10">
    <location>
        <begin position="520"/>
        <end position="540"/>
    </location>
</feature>
<accession>A0ABQ8P8R0</accession>
<feature type="transmembrane region" description="Helical" evidence="10">
    <location>
        <begin position="1081"/>
        <end position="1100"/>
    </location>
</feature>
<evidence type="ECO:0000256" key="9">
    <source>
        <dbReference type="ARBA" id="ARBA00023136"/>
    </source>
</evidence>
<dbReference type="SFLD" id="SFLDS00003">
    <property type="entry name" value="Haloacid_Dehalogenase"/>
    <property type="match status" value="1"/>
</dbReference>
<dbReference type="InterPro" id="IPR044492">
    <property type="entry name" value="P_typ_ATPase_HD_dom"/>
</dbReference>
<protein>
    <submittedName>
        <fullName evidence="12">Magnesium-transporting ATPase</fullName>
    </submittedName>
</protein>
<feature type="transmembrane region" description="Helical" evidence="10">
    <location>
        <begin position="1371"/>
        <end position="1393"/>
    </location>
</feature>
<dbReference type="InterPro" id="IPR059000">
    <property type="entry name" value="ATPase_P-type_domA"/>
</dbReference>
<dbReference type="SUPFAM" id="SSF56784">
    <property type="entry name" value="HAD-like"/>
    <property type="match status" value="1"/>
</dbReference>
<dbReference type="InterPro" id="IPR006544">
    <property type="entry name" value="P-type_TPase_V"/>
</dbReference>
<organism evidence="12 13">
    <name type="scientific">Cryptosporidium canis</name>
    <dbReference type="NCBI Taxonomy" id="195482"/>
    <lineage>
        <taxon>Eukaryota</taxon>
        <taxon>Sar</taxon>
        <taxon>Alveolata</taxon>
        <taxon>Apicomplexa</taxon>
        <taxon>Conoidasida</taxon>
        <taxon>Coccidia</taxon>
        <taxon>Eucoccidiorida</taxon>
        <taxon>Eimeriorina</taxon>
        <taxon>Cryptosporidiidae</taxon>
        <taxon>Cryptosporidium</taxon>
    </lineage>
</organism>
<feature type="transmembrane region" description="Helical" evidence="10">
    <location>
        <begin position="1112"/>
        <end position="1136"/>
    </location>
</feature>
<evidence type="ECO:0000256" key="4">
    <source>
        <dbReference type="ARBA" id="ARBA00022741"/>
    </source>
</evidence>
<keyword evidence="8 10" id="KW-1133">Transmembrane helix</keyword>
<feature type="transmembrane region" description="Helical" evidence="10">
    <location>
        <begin position="272"/>
        <end position="290"/>
    </location>
</feature>
<keyword evidence="5" id="KW-0067">ATP-binding</keyword>
<evidence type="ECO:0000256" key="3">
    <source>
        <dbReference type="ARBA" id="ARBA00022723"/>
    </source>
</evidence>
<dbReference type="Gene3D" id="2.70.150.10">
    <property type="entry name" value="Calcium-transporting ATPase, cytoplasmic transduction domain A"/>
    <property type="match status" value="1"/>
</dbReference>
<proteinExistence type="predicted"/>
<feature type="transmembrane region" description="Helical" evidence="10">
    <location>
        <begin position="296"/>
        <end position="315"/>
    </location>
</feature>
<feature type="transmembrane region" description="Helical" evidence="10">
    <location>
        <begin position="1305"/>
        <end position="1322"/>
    </location>
</feature>
<dbReference type="SFLD" id="SFLDF00027">
    <property type="entry name" value="p-type_atpase"/>
    <property type="match status" value="1"/>
</dbReference>
<dbReference type="InterPro" id="IPR008250">
    <property type="entry name" value="ATPase_P-typ_transduc_dom_A_sf"/>
</dbReference>
<dbReference type="EMBL" id="JAPCXB010000082">
    <property type="protein sequence ID" value="KAJ1609373.1"/>
    <property type="molecule type" value="Genomic_DNA"/>
</dbReference>
<sequence length="1419" mass="162517">MFEWLIYMQICGFFIISITLLCHIALALFKKIKLNHVNKGKIGQLEIIGLKKSFFGESIRRIECFSLILYPLSFHISVVSVVFYRSYTQTFESALNWHEAVQIYARSLLTTIFCVVFLKTLRSKYGSFEQIYLIPENLSECKYISISFPGSCRLSTNSIWYKLFGSYYFLLLEEFPVTQLCKIVEKNEPMSFFGTNMSRYFEYFREKYWWYESEFVWSREILSRKAREHFPEENFDFLKARDKVIESFGNHEKDKILELVGTNSLDSLPLSLWRLIFLELSSSINIIRIMTLLDSLFYSFIVWPLCWSIITFYTISWSILKTRRNYIDTEKLLTKHDWDVYRYLTGPYKPHTRSRAESSFIFSKELFPGMVIFIDKAMRIPADLLLLNGNVIVDESCLTGEATPQSKAGGNQLIPSEFSSIHDKQPDSRHLFAGSKVLEVSSTGVTLAMVARTGSATLSGAFVLGHSIAHSEYGFNESYSPLLASESRNDSTSKLISILRRCRGLNSRNFQNWNFSPEPLWILCFIYGVLIALADSYILSFEIGSIFFIVSTVIYVIPFWSTSSMSLYFNNAIEHLRKDNIFTSNPEKLKQLRLIDTVCLDKTGTLTIPTFSISKIHIYPSRNNTREHLMMLAMASCNNLIFDKAGAQPFTIKDSNFPSGSKLEQCLYNYSGFCGFKVFTFSSERLFVVPNYNRDAFLDRVIELESSCILDHETNFDIQQLDHIYPKNSLEYVSSVCDAIEIIKRYPFDETLRSQSVAVKKYTIESEISSDLFCIHSTSIVFMKGAAEKIVELTTNLDDCNDETNFKDWSSDILENQTVGSYIIGFCYRVIHDQAISSRSKTSCNYQLSSSFIPLGLTELHSPIRPEAPYVINLLRNGNFHCPIITGDNINSAIAVAKELGIVSERHVLCYVDSEQNLVWEIPSTKRIKFSLSSIANANDISDVVPSKVIHDKLQIALSSDAFKTLISIFNLEMNMSSQKKGLNETNNLNVFSKIIKNTIVFARFTPELKSKVVEMLEGFGMTVLMVGDGPNDVIALQRANSGLLLTESVNYNGLVAPFTSMLSPSGLHAVCKLIIESRGVIFTLVSMYQHIILLGIFFVTCKTFLLWQSQAMIPAMAWLFIDIFCTLLPLLLLSFSRPKEYKHDKTSFRYDCHSHYILNNYLHWNSNSMCADIEKSQDINGNIEGTGLIEKEGLNSTIYDQIYNIKINSGNHIFYTTSFLSLLISLLGFIVMSNRLVHFVLPKYGIEHCFKYNFTIPVYLWHVRQDNIEAASSWCYIAFQLVNQVWPIWIRSSFLVPVKTNVSLLLWNIAMNIFILSCIWMKPSHLGCILRINCDDQTSRSLPDNWIHLSSPFYGQYNDNIFPNSWRIELTFWCFFFLILNIIISLVLKTIISKFGSNSKYVASNTSKTTSTRTASSQ</sequence>
<dbReference type="Gene3D" id="3.40.1110.10">
    <property type="entry name" value="Calcium-transporting ATPase, cytoplasmic domain N"/>
    <property type="match status" value="1"/>
</dbReference>
<name>A0ABQ8P8R0_9CRYT</name>
<evidence type="ECO:0000259" key="11">
    <source>
        <dbReference type="Pfam" id="PF00122"/>
    </source>
</evidence>
<evidence type="ECO:0000256" key="8">
    <source>
        <dbReference type="ARBA" id="ARBA00022989"/>
    </source>
</evidence>
<evidence type="ECO:0000256" key="6">
    <source>
        <dbReference type="ARBA" id="ARBA00022842"/>
    </source>
</evidence>
<evidence type="ECO:0000256" key="10">
    <source>
        <dbReference type="SAM" id="Phobius"/>
    </source>
</evidence>
<keyword evidence="4" id="KW-0547">Nucleotide-binding</keyword>
<evidence type="ECO:0000256" key="5">
    <source>
        <dbReference type="ARBA" id="ARBA00022840"/>
    </source>
</evidence>
<dbReference type="InterPro" id="IPR036412">
    <property type="entry name" value="HAD-like_sf"/>
</dbReference>
<dbReference type="PROSITE" id="PS00154">
    <property type="entry name" value="ATPASE_E1_E2"/>
    <property type="match status" value="1"/>
</dbReference>
<keyword evidence="7" id="KW-1278">Translocase</keyword>
<feature type="transmembrane region" description="Helical" evidence="10">
    <location>
        <begin position="1214"/>
        <end position="1233"/>
    </location>
</feature>
<evidence type="ECO:0000256" key="2">
    <source>
        <dbReference type="ARBA" id="ARBA00022692"/>
    </source>
</evidence>
<dbReference type="InterPro" id="IPR018303">
    <property type="entry name" value="ATPase_P-typ_P_site"/>
</dbReference>
<dbReference type="SUPFAM" id="SSF81653">
    <property type="entry name" value="Calcium ATPase, transduction domain A"/>
    <property type="match status" value="1"/>
</dbReference>
<reference evidence="12" key="1">
    <citation type="submission" date="2022-10" db="EMBL/GenBank/DDBJ databases">
        <title>Adaptive evolution leads to modifications in subtelomeric GC content in a zoonotic Cryptosporidium species.</title>
        <authorList>
            <person name="Li J."/>
            <person name="Feng Y."/>
            <person name="Xiao L."/>
        </authorList>
    </citation>
    <scope>NUCLEOTIDE SEQUENCE</scope>
    <source>
        <strain evidence="12">25894</strain>
    </source>
</reference>
<feature type="transmembrane region" description="Helical" evidence="10">
    <location>
        <begin position="62"/>
        <end position="83"/>
    </location>
</feature>
<keyword evidence="13" id="KW-1185">Reference proteome</keyword>
<dbReference type="Proteomes" id="UP001071777">
    <property type="component" value="Unassembled WGS sequence"/>
</dbReference>
<feature type="transmembrane region" description="Helical" evidence="10">
    <location>
        <begin position="546"/>
        <end position="569"/>
    </location>
</feature>
<dbReference type="InterPro" id="IPR023299">
    <property type="entry name" value="ATPase_P-typ_cyto_dom_N"/>
</dbReference>
<dbReference type="PRINTS" id="PR00119">
    <property type="entry name" value="CATATPASE"/>
</dbReference>
<dbReference type="InterPro" id="IPR023298">
    <property type="entry name" value="ATPase_P-typ_TM_dom_sf"/>
</dbReference>